<reference evidence="1 2" key="1">
    <citation type="submission" date="2015-02" db="EMBL/GenBank/DDBJ databases">
        <title>Complete genome sequences of Edwardsiella bacteriophages, PEi20 and PEi26.</title>
        <authorList>
            <person name="Yasuike M."/>
            <person name="Nishiki I."/>
            <person name="Iwasaki Y."/>
            <person name="Nakamura Y."/>
            <person name="Fujiwara A."/>
            <person name="Hassan E.S."/>
            <person name="Mahmoud M.M."/>
            <person name="Kawato Y."/>
            <person name="Nagai S."/>
            <person name="Kobayashi T."/>
            <person name="Ototake M."/>
            <person name="Nakai T."/>
        </authorList>
    </citation>
    <scope>NUCLEOTIDE SEQUENCE [LARGE SCALE GENOMIC DNA]</scope>
</reference>
<dbReference type="OrthoDB" id="28415at10239"/>
<name>A0A0B6VLC0_9CAUD</name>
<sequence length="68" mass="8080">MKHIKKTYDIYMVIDGDKRLLTRANLREVPIQAKHHTSLYNLMEGIKIGVVFSNKNYKHLEFAYEEVK</sequence>
<dbReference type="Proteomes" id="UP000204657">
    <property type="component" value="Segment"/>
</dbReference>
<organism evidence="1 2">
    <name type="scientific">Edwardsiella phage PEi20</name>
    <dbReference type="NCBI Taxonomy" id="1608310"/>
    <lineage>
        <taxon>Viruses</taxon>
        <taxon>Duplodnaviria</taxon>
        <taxon>Heunggongvirae</taxon>
        <taxon>Uroviricota</taxon>
        <taxon>Caudoviricetes</taxon>
        <taxon>Pantevenvirales</taxon>
        <taxon>Straboviridae</taxon>
        <taxon>Tevenvirinae</taxon>
        <taxon>Kanagawavirus</taxon>
        <taxon>Kanagawavirus pei20</taxon>
    </lineage>
</organism>
<proteinExistence type="predicted"/>
<dbReference type="KEGG" id="vg:26519264"/>
<dbReference type="RefSeq" id="YP_009190405.1">
    <property type="nucleotide sequence ID" value="NC_028683.1"/>
</dbReference>
<evidence type="ECO:0000313" key="1">
    <source>
        <dbReference type="EMBL" id="BAQ22897.1"/>
    </source>
</evidence>
<keyword evidence="2" id="KW-1185">Reference proteome</keyword>
<evidence type="ECO:0000313" key="2">
    <source>
        <dbReference type="Proteomes" id="UP000204657"/>
    </source>
</evidence>
<protein>
    <submittedName>
        <fullName evidence="1">Uncharacterized protein</fullName>
    </submittedName>
</protein>
<dbReference type="GeneID" id="26519264"/>
<dbReference type="EMBL" id="AP014714">
    <property type="protein sequence ID" value="BAQ22897.1"/>
    <property type="molecule type" value="Genomic_DNA"/>
</dbReference>
<accession>A0A0B6VLC0</accession>